<protein>
    <submittedName>
        <fullName evidence="1">Uncharacterized protein</fullName>
    </submittedName>
</protein>
<evidence type="ECO:0000313" key="1">
    <source>
        <dbReference type="EMBL" id="CCC50089.1"/>
    </source>
</evidence>
<sequence length="472" mass="51485">MAGVVEGSGAAYPLSWETHSRLVGSQALQSQLASPTVSAIPLVNVDESNYEEGSNTETGNTDSVHVSELPNVVHCCSFTEQEMQLELESLRSRAKGNSSPFRRRILPILARYVLARKWGAAAEPYAASLVTPDGTLCSSFLPELASREKECARPLERHHGSPLRDYGVAPQPPCQPILCSARQRRQTVVELADSAWGAARSDGGVVRQESKEQLQPPLKEWPAVQAAAVACLQPPCAPSSKHPLFSCPLAVAPEAGVGMSSAPLSGPMASAGVERWGTFQERRPFSKSTPRRLEESFNMEHEHNVASCVSKSCAESPPVEGAGNGCSYVPVTPLRGPRDSLNPRQWIADSCFASASSGVRSAIAALRGSNAQDDFDPYVHPWLACEEQQRDHSGFTIPGVPFVDSPELLSDIDSLEALAEENKRLWLMHAWAQRGLRWQREEWMSQASDETRQRTAQPSNVCLQPHPFVYLN</sequence>
<reference evidence="1" key="1">
    <citation type="journal article" date="2012" name="Proc. Natl. Acad. Sci. U.S.A.">
        <title>Antigenic diversity is generated by distinct evolutionary mechanisms in African trypanosome species.</title>
        <authorList>
            <person name="Jackson A.P."/>
            <person name="Berry A."/>
            <person name="Aslett M."/>
            <person name="Allison H.C."/>
            <person name="Burton P."/>
            <person name="Vavrova-Anderson J."/>
            <person name="Brown R."/>
            <person name="Browne H."/>
            <person name="Corton N."/>
            <person name="Hauser H."/>
            <person name="Gamble J."/>
            <person name="Gilderthorp R."/>
            <person name="Marcello L."/>
            <person name="McQuillan J."/>
            <person name="Otto T.D."/>
            <person name="Quail M.A."/>
            <person name="Sanders M.J."/>
            <person name="van Tonder A."/>
            <person name="Ginger M.L."/>
            <person name="Field M.C."/>
            <person name="Barry J.D."/>
            <person name="Hertz-Fowler C."/>
            <person name="Berriman M."/>
        </authorList>
    </citation>
    <scope>NUCLEOTIDE SEQUENCE</scope>
    <source>
        <strain evidence="1">Y486</strain>
    </source>
</reference>
<accession>G0TZR1</accession>
<name>G0TZR1_TRYVY</name>
<gene>
    <name evidence="1" type="ORF">TVY486_0806960</name>
</gene>
<proteinExistence type="predicted"/>
<dbReference type="EMBL" id="HE573024">
    <property type="protein sequence ID" value="CCC50089.1"/>
    <property type="molecule type" value="Genomic_DNA"/>
</dbReference>
<dbReference type="AlphaFoldDB" id="G0TZR1"/>
<organism evidence="1">
    <name type="scientific">Trypanosoma vivax (strain Y486)</name>
    <dbReference type="NCBI Taxonomy" id="1055687"/>
    <lineage>
        <taxon>Eukaryota</taxon>
        <taxon>Discoba</taxon>
        <taxon>Euglenozoa</taxon>
        <taxon>Kinetoplastea</taxon>
        <taxon>Metakinetoplastina</taxon>
        <taxon>Trypanosomatida</taxon>
        <taxon>Trypanosomatidae</taxon>
        <taxon>Trypanosoma</taxon>
        <taxon>Duttonella</taxon>
    </lineage>
</organism>
<dbReference type="VEuPathDB" id="TriTrypDB:TvY486_0806960"/>